<protein>
    <recommendedName>
        <fullName evidence="3">Secretion system C-terminal sorting domain-containing protein</fullName>
    </recommendedName>
</protein>
<dbReference type="OrthoDB" id="1493976at2"/>
<dbReference type="KEGG" id="hhy:Halhy_1365"/>
<feature type="domain" description="Secretion system C-terminal sorting" evidence="3">
    <location>
        <begin position="356"/>
        <end position="423"/>
    </location>
</feature>
<dbReference type="Proteomes" id="UP000008461">
    <property type="component" value="Chromosome"/>
</dbReference>
<reference evidence="4 5" key="1">
    <citation type="journal article" date="2011" name="Stand. Genomic Sci.">
        <title>Complete genome sequence of Haliscomenobacter hydrossis type strain (O).</title>
        <authorList>
            <consortium name="US DOE Joint Genome Institute (JGI-PGF)"/>
            <person name="Daligault H."/>
            <person name="Lapidus A."/>
            <person name="Zeytun A."/>
            <person name="Nolan M."/>
            <person name="Lucas S."/>
            <person name="Del Rio T.G."/>
            <person name="Tice H."/>
            <person name="Cheng J.F."/>
            <person name="Tapia R."/>
            <person name="Han C."/>
            <person name="Goodwin L."/>
            <person name="Pitluck S."/>
            <person name="Liolios K."/>
            <person name="Pagani I."/>
            <person name="Ivanova N."/>
            <person name="Huntemann M."/>
            <person name="Mavromatis K."/>
            <person name="Mikhailova N."/>
            <person name="Pati A."/>
            <person name="Chen A."/>
            <person name="Palaniappan K."/>
            <person name="Land M."/>
            <person name="Hauser L."/>
            <person name="Brambilla E.M."/>
            <person name="Rohde M."/>
            <person name="Verbarg S."/>
            <person name="Goker M."/>
            <person name="Bristow J."/>
            <person name="Eisen J.A."/>
            <person name="Markowitz V."/>
            <person name="Hugenholtz P."/>
            <person name="Kyrpides N.C."/>
            <person name="Klenk H.P."/>
            <person name="Woyke T."/>
        </authorList>
    </citation>
    <scope>NUCLEOTIDE SEQUENCE [LARGE SCALE GENOMIC DNA]</scope>
    <source>
        <strain evidence="5">ATCC 27775 / DSM 1100 / LMG 10767 / O</strain>
    </source>
</reference>
<reference key="2">
    <citation type="submission" date="2011-04" db="EMBL/GenBank/DDBJ databases">
        <title>Complete sequence of chromosome of Haliscomenobacter hydrossis DSM 1100.</title>
        <authorList>
            <consortium name="US DOE Joint Genome Institute (JGI-PGF)"/>
            <person name="Lucas S."/>
            <person name="Han J."/>
            <person name="Lapidus A."/>
            <person name="Bruce D."/>
            <person name="Goodwin L."/>
            <person name="Pitluck S."/>
            <person name="Peters L."/>
            <person name="Kyrpides N."/>
            <person name="Mavromatis K."/>
            <person name="Ivanova N."/>
            <person name="Ovchinnikova G."/>
            <person name="Pagani I."/>
            <person name="Daligault H."/>
            <person name="Detter J.C."/>
            <person name="Han C."/>
            <person name="Land M."/>
            <person name="Hauser L."/>
            <person name="Markowitz V."/>
            <person name="Cheng J.-F."/>
            <person name="Hugenholtz P."/>
            <person name="Woyke T."/>
            <person name="Wu D."/>
            <person name="Verbarg S."/>
            <person name="Frueling A."/>
            <person name="Brambilla E."/>
            <person name="Klenk H.-P."/>
            <person name="Eisen J.A."/>
        </authorList>
    </citation>
    <scope>NUCLEOTIDE SEQUENCE</scope>
    <source>
        <strain>DSM 1100</strain>
    </source>
</reference>
<proteinExistence type="predicted"/>
<dbReference type="eggNOG" id="ENOG502ZD8H">
    <property type="taxonomic scope" value="Bacteria"/>
</dbReference>
<feature type="transmembrane region" description="Helical" evidence="1">
    <location>
        <begin position="40"/>
        <end position="59"/>
    </location>
</feature>
<keyword evidence="1" id="KW-0812">Transmembrane</keyword>
<dbReference type="EMBL" id="CP002691">
    <property type="protein sequence ID" value="AEE49260.1"/>
    <property type="molecule type" value="Genomic_DNA"/>
</dbReference>
<dbReference type="Pfam" id="PF18962">
    <property type="entry name" value="Por_Secre_tail"/>
    <property type="match status" value="1"/>
</dbReference>
<keyword evidence="5" id="KW-1185">Reference proteome</keyword>
<evidence type="ECO:0000256" key="1">
    <source>
        <dbReference type="SAM" id="Phobius"/>
    </source>
</evidence>
<feature type="signal peptide" evidence="2">
    <location>
        <begin position="1"/>
        <end position="26"/>
    </location>
</feature>
<evidence type="ECO:0000313" key="4">
    <source>
        <dbReference type="EMBL" id="AEE49260.1"/>
    </source>
</evidence>
<feature type="chain" id="PRO_5003312194" description="Secretion system C-terminal sorting domain-containing protein" evidence="2">
    <location>
        <begin position="27"/>
        <end position="437"/>
    </location>
</feature>
<keyword evidence="1" id="KW-1133">Transmembrane helix</keyword>
<sequence>MGQKICVHLCESVVTLSLSISATCGAESNHIQPNTMTQKLYLSLCLFCFISGLSAQISLTRSDFTIADNRVDTILSQVMQRQGFQIPQGGNNQFWDYSNALDSALAPNRFVTSVLDPLFIPFDFPNATAAYIASYAFGPFRVTDNFQFERYGDDGYSIQGTIFAGGSFPLSSFTGFRSDSVTLFRKVDNYTDNPLYYYKFPLTTSSKHIWTYRNVINFQITVALAGLNRTPGQVVTNEYKRDSTIGWGTLRMRSPRGGSPLDFAVLLVETTELSRDSFYLSSTPAPGLILTALGLEQNALRQSKTYAFYGARFASAILTAEIRNDTLARVVRNINPVRGLTTDLPDLKKIGVKTKLFPNPTAGNLVLEFEKSDSEDWDVLVYNTQGQMVALERISAASGKVQHSVQLKSGLSNGTYFYHLLDQRSLIRSSGSFVLQR</sequence>
<accession>F4KW72</accession>
<dbReference type="NCBIfam" id="TIGR04183">
    <property type="entry name" value="Por_Secre_tail"/>
    <property type="match status" value="1"/>
</dbReference>
<evidence type="ECO:0000256" key="2">
    <source>
        <dbReference type="SAM" id="SignalP"/>
    </source>
</evidence>
<dbReference type="AlphaFoldDB" id="F4KW72"/>
<evidence type="ECO:0000259" key="3">
    <source>
        <dbReference type="Pfam" id="PF18962"/>
    </source>
</evidence>
<organism evidence="4 5">
    <name type="scientific">Haliscomenobacter hydrossis (strain ATCC 27775 / DSM 1100 / LMG 10767 / O)</name>
    <dbReference type="NCBI Taxonomy" id="760192"/>
    <lineage>
        <taxon>Bacteria</taxon>
        <taxon>Pseudomonadati</taxon>
        <taxon>Bacteroidota</taxon>
        <taxon>Saprospiria</taxon>
        <taxon>Saprospirales</taxon>
        <taxon>Haliscomenobacteraceae</taxon>
        <taxon>Haliscomenobacter</taxon>
    </lineage>
</organism>
<gene>
    <name evidence="4" type="ordered locus">Halhy_1365</name>
</gene>
<keyword evidence="1" id="KW-0472">Membrane</keyword>
<dbReference type="STRING" id="760192.Halhy_1365"/>
<dbReference type="HOGENOM" id="CLU_626659_0_0_10"/>
<keyword evidence="2" id="KW-0732">Signal</keyword>
<dbReference type="InterPro" id="IPR026444">
    <property type="entry name" value="Secre_tail"/>
</dbReference>
<evidence type="ECO:0000313" key="5">
    <source>
        <dbReference type="Proteomes" id="UP000008461"/>
    </source>
</evidence>
<name>F4KW72_HALH1</name>